<dbReference type="EMBL" id="CP133217">
    <property type="protein sequence ID" value="WML85706.1"/>
    <property type="molecule type" value="Genomic_DNA"/>
</dbReference>
<dbReference type="PANTHER" id="PTHR34406:SF1">
    <property type="entry name" value="PROTEIN YCEI"/>
    <property type="match status" value="1"/>
</dbReference>
<dbReference type="PANTHER" id="PTHR34406">
    <property type="entry name" value="PROTEIN YCEI"/>
    <property type="match status" value="1"/>
</dbReference>
<dbReference type="SMART" id="SM00867">
    <property type="entry name" value="YceI"/>
    <property type="match status" value="1"/>
</dbReference>
<feature type="chain" id="PRO_5041206961" evidence="1">
    <location>
        <begin position="26"/>
        <end position="200"/>
    </location>
</feature>
<dbReference type="InterPro" id="IPR007372">
    <property type="entry name" value="Lipid/polyisoprenoid-bd_YceI"/>
</dbReference>
<organism evidence="4">
    <name type="scientific">Thiothrix subterranea</name>
    <dbReference type="NCBI Taxonomy" id="2735563"/>
    <lineage>
        <taxon>Bacteria</taxon>
        <taxon>Pseudomonadati</taxon>
        <taxon>Pseudomonadota</taxon>
        <taxon>Gammaproteobacteria</taxon>
        <taxon>Thiotrichales</taxon>
        <taxon>Thiotrichaceae</taxon>
        <taxon>Thiothrix</taxon>
    </lineage>
</organism>
<evidence type="ECO:0000313" key="4">
    <source>
        <dbReference type="EMBL" id="WML85706.1"/>
    </source>
</evidence>
<dbReference type="SUPFAM" id="SSF101874">
    <property type="entry name" value="YceI-like"/>
    <property type="match status" value="1"/>
</dbReference>
<feature type="domain" description="Lipid/polyisoprenoid-binding YceI-like" evidence="2">
    <location>
        <begin position="26"/>
        <end position="188"/>
    </location>
</feature>
<dbReference type="InterPro" id="IPR036761">
    <property type="entry name" value="TTHA0802/YceI-like_sf"/>
</dbReference>
<dbReference type="PIRSF" id="PIRSF029811">
    <property type="entry name" value="UCP029811"/>
    <property type="match status" value="1"/>
</dbReference>
<keyword evidence="5" id="KW-1185">Reference proteome</keyword>
<gene>
    <name evidence="3" type="ORF">RCC75_13915</name>
    <name evidence="4" type="ORF">RCG00_15540</name>
</gene>
<dbReference type="Proteomes" id="UP001229862">
    <property type="component" value="Chromosome"/>
</dbReference>
<name>A0AA51MMD6_9GAMM</name>
<dbReference type="InterPro" id="IPR027016">
    <property type="entry name" value="UCP029811"/>
</dbReference>
<dbReference type="AlphaFoldDB" id="A0AA51MMD6"/>
<evidence type="ECO:0000313" key="5">
    <source>
        <dbReference type="Proteomes" id="UP001223336"/>
    </source>
</evidence>
<dbReference type="EMBL" id="JAVFKN010000019">
    <property type="protein sequence ID" value="MDQ5769634.1"/>
    <property type="molecule type" value="Genomic_DNA"/>
</dbReference>
<evidence type="ECO:0000259" key="2">
    <source>
        <dbReference type="SMART" id="SM00867"/>
    </source>
</evidence>
<protein>
    <submittedName>
        <fullName evidence="4">YceI family protein</fullName>
    </submittedName>
</protein>
<keyword evidence="1" id="KW-0732">Signal</keyword>
<evidence type="ECO:0000313" key="3">
    <source>
        <dbReference type="EMBL" id="MDQ5769634.1"/>
    </source>
</evidence>
<accession>A0AA51MMD6</accession>
<dbReference type="RefSeq" id="WP_308135477.1">
    <property type="nucleotide sequence ID" value="NZ_CP133217.1"/>
</dbReference>
<dbReference type="Pfam" id="PF04264">
    <property type="entry name" value="YceI"/>
    <property type="match status" value="1"/>
</dbReference>
<reference evidence="4 5" key="1">
    <citation type="submission" date="2023-08" db="EMBL/GenBank/DDBJ databases">
        <title>New molecular markers tilS and rpoB for phylogenetic and monitoring studies of the genus Thiothrix biodiversity.</title>
        <authorList>
            <person name="Ravin N.V."/>
            <person name="Smolyakov D."/>
            <person name="Markov N.D."/>
            <person name="Beletsky A.V."/>
            <person name="Mardanov A.V."/>
            <person name="Rudenko T.S."/>
            <person name="Grabovich M.Y."/>
        </authorList>
    </citation>
    <scope>NUCLEOTIDE SEQUENCE</scope>
    <source>
        <strain evidence="4">DNT52</strain>
        <strain evidence="3 5">H33</strain>
    </source>
</reference>
<proteinExistence type="predicted"/>
<dbReference type="Proteomes" id="UP001223336">
    <property type="component" value="Unassembled WGS sequence"/>
</dbReference>
<dbReference type="Gene3D" id="2.40.128.110">
    <property type="entry name" value="Lipid/polyisoprenoid-binding, YceI-like"/>
    <property type="match status" value="1"/>
</dbReference>
<evidence type="ECO:0000256" key="1">
    <source>
        <dbReference type="SAM" id="SignalP"/>
    </source>
</evidence>
<sequence>MMQRTLPFVCNTVLSFALLSGTAMADWVLDNTQSALYFVSIKKDHIAETHTFKTLSGGITKAGQGSLNIDLASVSTNIDIRDQRMREQLFDTQKFATASVSVDLSKTGVKPGIQTVNVTLDLHGVKKEIPATVAITEVGNTVQVTTVAPIVLNAADFDLAAGVTALREIAELPSISNAVPVTFFLNFVKPAEAKTPPNPA</sequence>
<feature type="signal peptide" evidence="1">
    <location>
        <begin position="1"/>
        <end position="25"/>
    </location>
</feature>